<comment type="caution">
    <text evidence="1">The sequence shown here is derived from an EMBL/GenBank/DDBJ whole genome shotgun (WGS) entry which is preliminary data.</text>
</comment>
<evidence type="ECO:0000313" key="2">
    <source>
        <dbReference type="Proteomes" id="UP000621447"/>
    </source>
</evidence>
<protein>
    <submittedName>
        <fullName evidence="1">Uncharacterized protein</fullName>
    </submittedName>
</protein>
<proteinExistence type="predicted"/>
<dbReference type="RefSeq" id="WP_174191985.1">
    <property type="nucleotide sequence ID" value="NZ_JABULH010000001.1"/>
</dbReference>
<organism evidence="1 2">
    <name type="scientific">Sphingomonas hominis</name>
    <dbReference type="NCBI Taxonomy" id="2741495"/>
    <lineage>
        <taxon>Bacteria</taxon>
        <taxon>Pseudomonadati</taxon>
        <taxon>Pseudomonadota</taxon>
        <taxon>Alphaproteobacteria</taxon>
        <taxon>Sphingomonadales</taxon>
        <taxon>Sphingomonadaceae</taxon>
        <taxon>Sphingomonas</taxon>
    </lineage>
</organism>
<sequence length="73" mass="7814">MIVAIMGGLVVSMLAGLLLASYATAGVTPVNFTARQPRMARVVEANQNRFAQLTTVQQIAARVGEARPADQDW</sequence>
<reference evidence="1 2" key="1">
    <citation type="submission" date="2020-06" db="EMBL/GenBank/DDBJ databases">
        <title>Sphingomonas hominis sp. nov., a member of the Sphingomonas, isolated from the hair of a 22-year-old girl.</title>
        <authorList>
            <person name="Zhang D.-F."/>
            <person name="Cui X.-W."/>
        </authorList>
    </citation>
    <scope>NUCLEOTIDE SEQUENCE [LARGE SCALE GENOMIC DNA]</scope>
    <source>
        <strain evidence="1 2">HHU CXW</strain>
    </source>
</reference>
<dbReference type="Proteomes" id="UP000621447">
    <property type="component" value="Unassembled WGS sequence"/>
</dbReference>
<gene>
    <name evidence="1" type="ORF">HRV97_01810</name>
</gene>
<keyword evidence="2" id="KW-1185">Reference proteome</keyword>
<name>A0ABX2JGX5_9SPHN</name>
<evidence type="ECO:0000313" key="1">
    <source>
        <dbReference type="EMBL" id="NTS63896.1"/>
    </source>
</evidence>
<dbReference type="EMBL" id="JABULH010000001">
    <property type="protein sequence ID" value="NTS63896.1"/>
    <property type="molecule type" value="Genomic_DNA"/>
</dbReference>
<accession>A0ABX2JGX5</accession>